<dbReference type="AlphaFoldDB" id="A0A3D8R3N0"/>
<dbReference type="Pfam" id="PF20684">
    <property type="entry name" value="Fung_rhodopsin"/>
    <property type="match status" value="1"/>
</dbReference>
<accession>A0A3D8R3N0</accession>
<keyword evidence="4 6" id="KW-0472">Membrane</keyword>
<dbReference type="InterPro" id="IPR049326">
    <property type="entry name" value="Rhodopsin_dom_fungi"/>
</dbReference>
<evidence type="ECO:0000259" key="7">
    <source>
        <dbReference type="Pfam" id="PF20684"/>
    </source>
</evidence>
<feature type="domain" description="Rhodopsin" evidence="7">
    <location>
        <begin position="33"/>
        <end position="213"/>
    </location>
</feature>
<sequence>MTDVQHLIIESAIWYSIGIVLVGLRLGGQARRYGIQGLKPEDYGMILATLFYTLFIVNNVATAVCFSVGVDSTEGLSQLVDNSSDLYVQGSKFALIAEQGTINTLYLVKGCMMVLYHRITEGRRAQIAAKILSGYTLLGWVVNQFAYFFMTCQPFSGNWAPDPPSDQCVSWQNYLILQAAFNISGDCAMLVFPIRLFVQTSYPLKQKIYLCSISCAIVNKININGTAWQFWNVRQASTAIYVANIPILASMVRNFVDKRMAKRIQQSNYKVESGLPSGVVADVKIYDRIITS</sequence>
<gene>
    <name evidence="8" type="ORF">BP5796_09253</name>
</gene>
<proteinExistence type="inferred from homology"/>
<dbReference type="Proteomes" id="UP000256328">
    <property type="component" value="Unassembled WGS sequence"/>
</dbReference>
<dbReference type="EMBL" id="PDLN01000013">
    <property type="protein sequence ID" value="RDW68596.1"/>
    <property type="molecule type" value="Genomic_DNA"/>
</dbReference>
<comment type="subcellular location">
    <subcellularLocation>
        <location evidence="1">Membrane</location>
        <topology evidence="1">Multi-pass membrane protein</topology>
    </subcellularLocation>
</comment>
<evidence type="ECO:0000313" key="9">
    <source>
        <dbReference type="Proteomes" id="UP000256328"/>
    </source>
</evidence>
<dbReference type="GO" id="GO:0016020">
    <property type="term" value="C:membrane"/>
    <property type="evidence" value="ECO:0007669"/>
    <property type="project" value="UniProtKB-SubCell"/>
</dbReference>
<evidence type="ECO:0000256" key="1">
    <source>
        <dbReference type="ARBA" id="ARBA00004141"/>
    </source>
</evidence>
<feature type="transmembrane region" description="Helical" evidence="6">
    <location>
        <begin position="208"/>
        <end position="231"/>
    </location>
</feature>
<feature type="transmembrane region" description="Helical" evidence="6">
    <location>
        <begin position="137"/>
        <end position="156"/>
    </location>
</feature>
<keyword evidence="3 6" id="KW-1133">Transmembrane helix</keyword>
<dbReference type="PANTHER" id="PTHR33048">
    <property type="entry name" value="PTH11-LIKE INTEGRAL MEMBRANE PROTEIN (AFU_ORTHOLOGUE AFUA_5G11245)"/>
    <property type="match status" value="1"/>
</dbReference>
<evidence type="ECO:0000256" key="4">
    <source>
        <dbReference type="ARBA" id="ARBA00023136"/>
    </source>
</evidence>
<protein>
    <recommendedName>
        <fullName evidence="7">Rhodopsin domain-containing protein</fullName>
    </recommendedName>
</protein>
<reference evidence="8 9" key="1">
    <citation type="journal article" date="2018" name="IMA Fungus">
        <title>IMA Genome-F 9: Draft genome sequence of Annulohypoxylon stygium, Aspergillus mulundensis, Berkeleyomyces basicola (syn. Thielaviopsis basicola), Ceratocystis smalleyi, two Cercospora beticola strains, Coleophoma cylindrospora, Fusarium fracticaudum, Phialophora cf. hyalina, and Morchella septimelata.</title>
        <authorList>
            <person name="Wingfield B.D."/>
            <person name="Bills G.F."/>
            <person name="Dong Y."/>
            <person name="Huang W."/>
            <person name="Nel W.J."/>
            <person name="Swalarsk-Parry B.S."/>
            <person name="Vaghefi N."/>
            <person name="Wilken P.M."/>
            <person name="An Z."/>
            <person name="de Beer Z.W."/>
            <person name="De Vos L."/>
            <person name="Chen L."/>
            <person name="Duong T.A."/>
            <person name="Gao Y."/>
            <person name="Hammerbacher A."/>
            <person name="Kikkert J.R."/>
            <person name="Li Y."/>
            <person name="Li H."/>
            <person name="Li K."/>
            <person name="Li Q."/>
            <person name="Liu X."/>
            <person name="Ma X."/>
            <person name="Naidoo K."/>
            <person name="Pethybridge S.J."/>
            <person name="Sun J."/>
            <person name="Steenkamp E.T."/>
            <person name="van der Nest M.A."/>
            <person name="van Wyk S."/>
            <person name="Wingfield M.J."/>
            <person name="Xiong C."/>
            <person name="Yue Q."/>
            <person name="Zhang X."/>
        </authorList>
    </citation>
    <scope>NUCLEOTIDE SEQUENCE [LARGE SCALE GENOMIC DNA]</scope>
    <source>
        <strain evidence="8 9">BP5796</strain>
    </source>
</reference>
<evidence type="ECO:0000256" key="2">
    <source>
        <dbReference type="ARBA" id="ARBA00022692"/>
    </source>
</evidence>
<dbReference type="OrthoDB" id="3903189at2759"/>
<feature type="transmembrane region" description="Helical" evidence="6">
    <location>
        <begin position="237"/>
        <end position="256"/>
    </location>
</feature>
<feature type="transmembrane region" description="Helical" evidence="6">
    <location>
        <begin position="45"/>
        <end position="70"/>
    </location>
</feature>
<feature type="transmembrane region" description="Helical" evidence="6">
    <location>
        <begin position="6"/>
        <end position="24"/>
    </location>
</feature>
<dbReference type="PANTHER" id="PTHR33048:SF149">
    <property type="entry name" value="UBID FAMILY DECARBOXYLASE"/>
    <property type="match status" value="1"/>
</dbReference>
<name>A0A3D8R3N0_9HELO</name>
<evidence type="ECO:0000313" key="8">
    <source>
        <dbReference type="EMBL" id="RDW68596.1"/>
    </source>
</evidence>
<keyword evidence="9" id="KW-1185">Reference proteome</keyword>
<comment type="similarity">
    <text evidence="5">Belongs to the SAT4 family.</text>
</comment>
<evidence type="ECO:0000256" key="3">
    <source>
        <dbReference type="ARBA" id="ARBA00022989"/>
    </source>
</evidence>
<keyword evidence="2 6" id="KW-0812">Transmembrane</keyword>
<evidence type="ECO:0000256" key="6">
    <source>
        <dbReference type="SAM" id="Phobius"/>
    </source>
</evidence>
<organism evidence="8 9">
    <name type="scientific">Coleophoma crateriformis</name>
    <dbReference type="NCBI Taxonomy" id="565419"/>
    <lineage>
        <taxon>Eukaryota</taxon>
        <taxon>Fungi</taxon>
        <taxon>Dikarya</taxon>
        <taxon>Ascomycota</taxon>
        <taxon>Pezizomycotina</taxon>
        <taxon>Leotiomycetes</taxon>
        <taxon>Helotiales</taxon>
        <taxon>Dermateaceae</taxon>
        <taxon>Coleophoma</taxon>
    </lineage>
</organism>
<dbReference type="InterPro" id="IPR052337">
    <property type="entry name" value="SAT4-like"/>
</dbReference>
<comment type="caution">
    <text evidence="8">The sequence shown here is derived from an EMBL/GenBank/DDBJ whole genome shotgun (WGS) entry which is preliminary data.</text>
</comment>
<feature type="transmembrane region" description="Helical" evidence="6">
    <location>
        <begin position="176"/>
        <end position="196"/>
    </location>
</feature>
<evidence type="ECO:0000256" key="5">
    <source>
        <dbReference type="ARBA" id="ARBA00038359"/>
    </source>
</evidence>